<organism evidence="1 2">
    <name type="scientific">Methanobrevibacter thaueri</name>
    <dbReference type="NCBI Taxonomy" id="190975"/>
    <lineage>
        <taxon>Archaea</taxon>
        <taxon>Methanobacteriati</taxon>
        <taxon>Methanobacteriota</taxon>
        <taxon>Methanomada group</taxon>
        <taxon>Methanobacteria</taxon>
        <taxon>Methanobacteriales</taxon>
        <taxon>Methanobacteriaceae</taxon>
        <taxon>Methanobrevibacter</taxon>
    </lineage>
</organism>
<proteinExistence type="predicted"/>
<accession>A0A315XLS8</accession>
<protein>
    <submittedName>
        <fullName evidence="1">Uncharacterized protein</fullName>
    </submittedName>
</protein>
<sequence length="165" mass="19863">MINEVDQMTIPIILSNASQKAYEKFKKLVLRIFSLIKKNQCNNNLKEEFYDSYIDFARKLDAEGYHEESNLYMSICEMYYRLIDRPDELIDYESFFTDLFDAFDDLLYVKIHEPSHYDEKFEEFIRYSGEMQDFYYLHLAQPSNQYDEDTLSKIIHNLAGDLNDF</sequence>
<dbReference type="AlphaFoldDB" id="A0A315XLS8"/>
<dbReference type="Proteomes" id="UP000251717">
    <property type="component" value="Unassembled WGS sequence"/>
</dbReference>
<comment type="caution">
    <text evidence="1">The sequence shown here is derived from an EMBL/GenBank/DDBJ whole genome shotgun (WGS) entry which is preliminary data.</text>
</comment>
<name>A0A315XLS8_9EURY</name>
<evidence type="ECO:0000313" key="2">
    <source>
        <dbReference type="Proteomes" id="UP000251717"/>
    </source>
</evidence>
<dbReference type="RefSeq" id="WP_116592060.1">
    <property type="nucleotide sequence ID" value="NZ_MZGS01000021.1"/>
</dbReference>
<reference evidence="1 2" key="1">
    <citation type="submission" date="2017-03" db="EMBL/GenBank/DDBJ databases">
        <title>Genome sequence of Methanobrevibacter thaueri.</title>
        <authorList>
            <person name="Poehlein A."/>
            <person name="Seedorf H."/>
            <person name="Daniel R."/>
        </authorList>
    </citation>
    <scope>NUCLEOTIDE SEQUENCE [LARGE SCALE GENOMIC DNA]</scope>
    <source>
        <strain evidence="1 2">DSM 11995</strain>
    </source>
</reference>
<keyword evidence="2" id="KW-1185">Reference proteome</keyword>
<evidence type="ECO:0000313" key="1">
    <source>
        <dbReference type="EMBL" id="PWB87311.1"/>
    </source>
</evidence>
<gene>
    <name evidence="1" type="ORF">MBBTH_11080</name>
</gene>
<dbReference type="EMBL" id="MZGS01000021">
    <property type="protein sequence ID" value="PWB87311.1"/>
    <property type="molecule type" value="Genomic_DNA"/>
</dbReference>